<sequence>MSNIGSWWLAKITKLGGEKEIFSLIANRTQSSTRSVSGKLFFTNRRMLFVPHLIDYIVGGKKFELDLSKIEKVYKLLASKDRFGPVGFKDRLWIEYSNRHEFYVVKDLDAVITKLEAHLRVYT</sequence>
<comment type="caution">
    <text evidence="1">The sequence shown here is derived from an EMBL/GenBank/DDBJ whole genome shotgun (WGS) entry which is preliminary data.</text>
</comment>
<reference evidence="1" key="1">
    <citation type="journal article" date="2014" name="Front. Microbiol.">
        <title>High frequency of phylogenetically diverse reductive dehalogenase-homologous genes in deep subseafloor sedimentary metagenomes.</title>
        <authorList>
            <person name="Kawai M."/>
            <person name="Futagami T."/>
            <person name="Toyoda A."/>
            <person name="Takaki Y."/>
            <person name="Nishi S."/>
            <person name="Hori S."/>
            <person name="Arai W."/>
            <person name="Tsubouchi T."/>
            <person name="Morono Y."/>
            <person name="Uchiyama I."/>
            <person name="Ito T."/>
            <person name="Fujiyama A."/>
            <person name="Inagaki F."/>
            <person name="Takami H."/>
        </authorList>
    </citation>
    <scope>NUCLEOTIDE SEQUENCE</scope>
    <source>
        <strain evidence="1">Expedition CK06-06</strain>
    </source>
</reference>
<evidence type="ECO:0000313" key="1">
    <source>
        <dbReference type="EMBL" id="GAI59891.1"/>
    </source>
</evidence>
<dbReference type="AlphaFoldDB" id="X1QYK4"/>
<dbReference type="EMBL" id="BARW01002758">
    <property type="protein sequence ID" value="GAI59891.1"/>
    <property type="molecule type" value="Genomic_DNA"/>
</dbReference>
<protein>
    <recommendedName>
        <fullName evidence="2">GRAM domain-containing protein</fullName>
    </recommendedName>
</protein>
<evidence type="ECO:0008006" key="2">
    <source>
        <dbReference type="Google" id="ProtNLM"/>
    </source>
</evidence>
<name>X1QYK4_9ZZZZ</name>
<accession>X1QYK4</accession>
<gene>
    <name evidence="1" type="ORF">S12H4_07464</name>
</gene>
<proteinExistence type="predicted"/>
<organism evidence="1">
    <name type="scientific">marine sediment metagenome</name>
    <dbReference type="NCBI Taxonomy" id="412755"/>
    <lineage>
        <taxon>unclassified sequences</taxon>
        <taxon>metagenomes</taxon>
        <taxon>ecological metagenomes</taxon>
    </lineage>
</organism>